<evidence type="ECO:0000256" key="6">
    <source>
        <dbReference type="RuleBase" id="RU362121"/>
    </source>
</evidence>
<dbReference type="SUPFAM" id="SSF51395">
    <property type="entry name" value="FMN-linked oxidoreductases"/>
    <property type="match status" value="1"/>
</dbReference>
<dbReference type="PROSITE" id="PS50255">
    <property type="entry name" value="CYTOCHROME_B5_2"/>
    <property type="match status" value="1"/>
</dbReference>
<comment type="similarity">
    <text evidence="6">Belongs to the cytochrome b5 family.</text>
</comment>
<evidence type="ECO:0000256" key="3">
    <source>
        <dbReference type="ARBA" id="ARBA00022723"/>
    </source>
</evidence>
<evidence type="ECO:0008006" key="11">
    <source>
        <dbReference type="Google" id="ProtNLM"/>
    </source>
</evidence>
<dbReference type="GeneID" id="27723866"/>
<dbReference type="KEGG" id="sapo:SAPIO_CDS4794"/>
<dbReference type="GO" id="GO:0006089">
    <property type="term" value="P:lactate metabolic process"/>
    <property type="evidence" value="ECO:0007669"/>
    <property type="project" value="TreeGrafter"/>
</dbReference>
<dbReference type="InterPro" id="IPR013785">
    <property type="entry name" value="Aldolase_TIM"/>
</dbReference>
<dbReference type="InterPro" id="IPR001199">
    <property type="entry name" value="Cyt_B5-like_heme/steroid-bd"/>
</dbReference>
<proteinExistence type="inferred from homology"/>
<dbReference type="PANTHER" id="PTHR10578:SF148">
    <property type="entry name" value="L-LACTATE DEHYDROGENASE (CYTOCHROME)"/>
    <property type="match status" value="1"/>
</dbReference>
<sequence length="316" mass="35676">MVTMLTGTEVAKHDNKDSCWVIVHGKAYDVTGFMPKHPGGRKIILKYAGRDATEEFDPIHPPDTLDKYLDKSKHLGPVDISTVVRESKAESPEQNERQERIKNMPLLSQAADDKIRNKSAFQRIWFRLHILIDVQKVNFTTTILGTKCYIPFYVTATALFELRHVEGEVVLTWAARKHSIIQVIPTLASCLFDEIMDATDGDWVQWLHLYANKDRKITQHIIEHTEKRSCKGLFITVDAPQLGHREKDIRSKFAKQGSNVQSSDATDNSQGVARAISSFIDPGLSSKDIPWFQSITKILKGVKQVEDVIKAIEAGV</sequence>
<dbReference type="SUPFAM" id="SSF55856">
    <property type="entry name" value="Cytochrome b5-like heme/steroid binding domain"/>
    <property type="match status" value="1"/>
</dbReference>
<dbReference type="GO" id="GO:0004460">
    <property type="term" value="F:L-lactate dehydrogenase (cytochrome) activity"/>
    <property type="evidence" value="ECO:0007669"/>
    <property type="project" value="TreeGrafter"/>
</dbReference>
<dbReference type="PANTHER" id="PTHR10578">
    <property type="entry name" value="S -2-HYDROXY-ACID OXIDASE-RELATED"/>
    <property type="match status" value="1"/>
</dbReference>
<evidence type="ECO:0000313" key="10">
    <source>
        <dbReference type="Proteomes" id="UP000028545"/>
    </source>
</evidence>
<dbReference type="FunFam" id="3.10.120.10:FF:000012">
    <property type="entry name" value="Mitochondrial cytochrome b2, putative"/>
    <property type="match status" value="1"/>
</dbReference>
<evidence type="ECO:0000259" key="7">
    <source>
        <dbReference type="PROSITE" id="PS50255"/>
    </source>
</evidence>
<evidence type="ECO:0000256" key="5">
    <source>
        <dbReference type="ARBA" id="ARBA00023004"/>
    </source>
</evidence>
<keyword evidence="4 9" id="KW-0560">Oxidoreductase</keyword>
<keyword evidence="3 6" id="KW-0479">Metal-binding</keyword>
<dbReference type="InterPro" id="IPR037396">
    <property type="entry name" value="FMN_HAD"/>
</dbReference>
<evidence type="ECO:0000313" key="9">
    <source>
        <dbReference type="EMBL" id="KEZ43339.1"/>
    </source>
</evidence>
<accession>A0A084G7M7</accession>
<dbReference type="InterPro" id="IPR018506">
    <property type="entry name" value="Cyt_B5_heme-BS"/>
</dbReference>
<comment type="cofactor">
    <cofactor evidence="1">
        <name>FMN</name>
        <dbReference type="ChEBI" id="CHEBI:58210"/>
    </cofactor>
</comment>
<evidence type="ECO:0000256" key="4">
    <source>
        <dbReference type="ARBA" id="ARBA00023002"/>
    </source>
</evidence>
<feature type="domain" description="Cytochrome b5 heme-binding" evidence="7">
    <location>
        <begin position="2"/>
        <end position="79"/>
    </location>
</feature>
<evidence type="ECO:0000256" key="1">
    <source>
        <dbReference type="ARBA" id="ARBA00001917"/>
    </source>
</evidence>
<dbReference type="EMBL" id="JOWA01000094">
    <property type="protein sequence ID" value="KEZ43339.1"/>
    <property type="molecule type" value="Genomic_DNA"/>
</dbReference>
<dbReference type="GO" id="GO:0020037">
    <property type="term" value="F:heme binding"/>
    <property type="evidence" value="ECO:0007669"/>
    <property type="project" value="UniProtKB-UniRule"/>
</dbReference>
<dbReference type="InterPro" id="IPR000262">
    <property type="entry name" value="FMN-dep_DH"/>
</dbReference>
<protein>
    <recommendedName>
        <fullName evidence="11">Cytochrome b5 heme-binding domain-containing protein</fullName>
    </recommendedName>
</protein>
<dbReference type="RefSeq" id="XP_016643138.1">
    <property type="nucleotide sequence ID" value="XM_016787259.1"/>
</dbReference>
<feature type="domain" description="FMN hydroxy acid dehydrogenase" evidence="8">
    <location>
        <begin position="116"/>
        <end position="316"/>
    </location>
</feature>
<dbReference type="PROSITE" id="PS00191">
    <property type="entry name" value="CYTOCHROME_B5_1"/>
    <property type="match status" value="1"/>
</dbReference>
<dbReference type="VEuPathDB" id="FungiDB:SAPIO_CDS4794"/>
<dbReference type="AlphaFoldDB" id="A0A084G7M7"/>
<evidence type="ECO:0000259" key="8">
    <source>
        <dbReference type="PROSITE" id="PS51349"/>
    </source>
</evidence>
<dbReference type="Gene3D" id="3.10.120.10">
    <property type="entry name" value="Cytochrome b5-like heme/steroid binding domain"/>
    <property type="match status" value="1"/>
</dbReference>
<dbReference type="PROSITE" id="PS51349">
    <property type="entry name" value="FMN_HYDROXY_ACID_DH_2"/>
    <property type="match status" value="1"/>
</dbReference>
<dbReference type="Gene3D" id="3.20.20.70">
    <property type="entry name" value="Aldolase class I"/>
    <property type="match status" value="1"/>
</dbReference>
<dbReference type="Proteomes" id="UP000028545">
    <property type="component" value="Unassembled WGS sequence"/>
</dbReference>
<evidence type="ECO:0000256" key="2">
    <source>
        <dbReference type="ARBA" id="ARBA00022617"/>
    </source>
</evidence>
<dbReference type="SMART" id="SM01117">
    <property type="entry name" value="Cyt-b5"/>
    <property type="match status" value="1"/>
</dbReference>
<dbReference type="PRINTS" id="PR00363">
    <property type="entry name" value="CYTOCHROMEB5"/>
</dbReference>
<dbReference type="InterPro" id="IPR036400">
    <property type="entry name" value="Cyt_B5-like_heme/steroid_sf"/>
</dbReference>
<name>A0A084G7M7_PSEDA</name>
<keyword evidence="10" id="KW-1185">Reference proteome</keyword>
<dbReference type="Pfam" id="PF01070">
    <property type="entry name" value="FMN_dh"/>
    <property type="match status" value="1"/>
</dbReference>
<dbReference type="Pfam" id="PF00173">
    <property type="entry name" value="Cyt-b5"/>
    <property type="match status" value="1"/>
</dbReference>
<dbReference type="OrthoDB" id="1925334at2759"/>
<dbReference type="GO" id="GO:0046872">
    <property type="term" value="F:metal ion binding"/>
    <property type="evidence" value="ECO:0007669"/>
    <property type="project" value="UniProtKB-UniRule"/>
</dbReference>
<reference evidence="9 10" key="1">
    <citation type="journal article" date="2014" name="Genome Announc.">
        <title>Draft genome sequence of the pathogenic fungus Scedosporium apiospermum.</title>
        <authorList>
            <person name="Vandeputte P."/>
            <person name="Ghamrawi S."/>
            <person name="Rechenmann M."/>
            <person name="Iltis A."/>
            <person name="Giraud S."/>
            <person name="Fleury M."/>
            <person name="Thornton C."/>
            <person name="Delhaes L."/>
            <person name="Meyer W."/>
            <person name="Papon N."/>
            <person name="Bouchara J.P."/>
        </authorList>
    </citation>
    <scope>NUCLEOTIDE SEQUENCE [LARGE SCALE GENOMIC DNA]</scope>
    <source>
        <strain evidence="9 10">IHEM 14462</strain>
    </source>
</reference>
<dbReference type="HOGENOM" id="CLU_020639_1_1_1"/>
<organism evidence="9 10">
    <name type="scientific">Pseudallescheria apiosperma</name>
    <name type="common">Scedosporium apiospermum</name>
    <dbReference type="NCBI Taxonomy" id="563466"/>
    <lineage>
        <taxon>Eukaryota</taxon>
        <taxon>Fungi</taxon>
        <taxon>Dikarya</taxon>
        <taxon>Ascomycota</taxon>
        <taxon>Pezizomycotina</taxon>
        <taxon>Sordariomycetes</taxon>
        <taxon>Hypocreomycetidae</taxon>
        <taxon>Microascales</taxon>
        <taxon>Microascaceae</taxon>
        <taxon>Scedosporium</taxon>
    </lineage>
</organism>
<keyword evidence="2 6" id="KW-0349">Heme</keyword>
<keyword evidence="5 6" id="KW-0408">Iron</keyword>
<comment type="caution">
    <text evidence="9">The sequence shown here is derived from an EMBL/GenBank/DDBJ whole genome shotgun (WGS) entry which is preliminary data.</text>
</comment>
<gene>
    <name evidence="9" type="ORF">SAPIO_CDS4794</name>
</gene>